<dbReference type="GO" id="GO:0005524">
    <property type="term" value="F:ATP binding"/>
    <property type="evidence" value="ECO:0007669"/>
    <property type="project" value="UniProtKB-KW"/>
</dbReference>
<dbReference type="Pfam" id="PF13361">
    <property type="entry name" value="UvrD_C"/>
    <property type="match status" value="1"/>
</dbReference>
<gene>
    <name evidence="7" type="primary">helD_18</name>
    <name evidence="7" type="ORF">SDC9_164573</name>
</gene>
<organism evidence="7">
    <name type="scientific">bioreactor metagenome</name>
    <dbReference type="NCBI Taxonomy" id="1076179"/>
    <lineage>
        <taxon>unclassified sequences</taxon>
        <taxon>metagenomes</taxon>
        <taxon>ecological metagenomes</taxon>
    </lineage>
</organism>
<dbReference type="SUPFAM" id="SSF52540">
    <property type="entry name" value="P-loop containing nucleoside triphosphate hydrolases"/>
    <property type="match status" value="1"/>
</dbReference>
<keyword evidence="3 7" id="KW-0347">Helicase</keyword>
<dbReference type="GO" id="GO:0043138">
    <property type="term" value="F:3'-5' DNA helicase activity"/>
    <property type="evidence" value="ECO:0007669"/>
    <property type="project" value="TreeGrafter"/>
</dbReference>
<dbReference type="AlphaFoldDB" id="A0A645FZ73"/>
<sequence>MQFIAIKEYTRAVSMTIVGDSNQRILPMKDNKPPMLAVDEFINNFNTKEFKLNKSYRSTREIMEYSNKFLKDQNIVPLVRSGDSVVEVEAQNNEELSKLIETYVDTMKNKELENIAIITRDLEDAYKIKNIISNKVSAKIIDRENVVHRDSLIIIPSYFAKGLEFDGVVVVNTEKQGLITEDKLMYVMCTRALHNLFVIKTSELVDQ</sequence>
<reference evidence="7" key="1">
    <citation type="submission" date="2019-08" db="EMBL/GenBank/DDBJ databases">
        <authorList>
            <person name="Kucharzyk K."/>
            <person name="Murdoch R.W."/>
            <person name="Higgins S."/>
            <person name="Loffler F."/>
        </authorList>
    </citation>
    <scope>NUCLEOTIDE SEQUENCE</scope>
</reference>
<keyword evidence="1" id="KW-0547">Nucleotide-binding</keyword>
<evidence type="ECO:0000313" key="7">
    <source>
        <dbReference type="EMBL" id="MPN17223.1"/>
    </source>
</evidence>
<dbReference type="PANTHER" id="PTHR11070:SF17">
    <property type="entry name" value="DNA HELICASE IV"/>
    <property type="match status" value="1"/>
</dbReference>
<evidence type="ECO:0000259" key="6">
    <source>
        <dbReference type="Pfam" id="PF13538"/>
    </source>
</evidence>
<proteinExistence type="predicted"/>
<dbReference type="GO" id="GO:0016787">
    <property type="term" value="F:hydrolase activity"/>
    <property type="evidence" value="ECO:0007669"/>
    <property type="project" value="UniProtKB-KW"/>
</dbReference>
<keyword evidence="2 7" id="KW-0378">Hydrolase</keyword>
<dbReference type="GO" id="GO:0005829">
    <property type="term" value="C:cytosol"/>
    <property type="evidence" value="ECO:0007669"/>
    <property type="project" value="TreeGrafter"/>
</dbReference>
<dbReference type="PANTHER" id="PTHR11070">
    <property type="entry name" value="UVRD / RECB / PCRA DNA HELICASE FAMILY MEMBER"/>
    <property type="match status" value="1"/>
</dbReference>
<protein>
    <submittedName>
        <fullName evidence="7">DNA helicase IV</fullName>
        <ecNumber evidence="7">3.6.4.12</ecNumber>
    </submittedName>
</protein>
<dbReference type="GO" id="GO:0003677">
    <property type="term" value="F:DNA binding"/>
    <property type="evidence" value="ECO:0007669"/>
    <property type="project" value="InterPro"/>
</dbReference>
<keyword evidence="4" id="KW-0067">ATP-binding</keyword>
<feature type="domain" description="UvrD-like helicase C-terminal" evidence="5">
    <location>
        <begin position="51"/>
        <end position="143"/>
    </location>
</feature>
<evidence type="ECO:0000256" key="2">
    <source>
        <dbReference type="ARBA" id="ARBA00022801"/>
    </source>
</evidence>
<dbReference type="InterPro" id="IPR000212">
    <property type="entry name" value="DNA_helicase_UvrD/REP"/>
</dbReference>
<evidence type="ECO:0000256" key="1">
    <source>
        <dbReference type="ARBA" id="ARBA00022741"/>
    </source>
</evidence>
<dbReference type="InterPro" id="IPR027785">
    <property type="entry name" value="UvrD-like_helicase_C"/>
</dbReference>
<evidence type="ECO:0000256" key="3">
    <source>
        <dbReference type="ARBA" id="ARBA00022806"/>
    </source>
</evidence>
<name>A0A645FZ73_9ZZZZ</name>
<dbReference type="EMBL" id="VSSQ01064299">
    <property type="protein sequence ID" value="MPN17223.1"/>
    <property type="molecule type" value="Genomic_DNA"/>
</dbReference>
<dbReference type="EC" id="3.6.4.12" evidence="7"/>
<dbReference type="InterPro" id="IPR014017">
    <property type="entry name" value="DNA_helicase_UvrD-like_C"/>
</dbReference>
<dbReference type="Pfam" id="PF13538">
    <property type="entry name" value="UvrD_C_2"/>
    <property type="match status" value="1"/>
</dbReference>
<dbReference type="Gene3D" id="3.40.50.300">
    <property type="entry name" value="P-loop containing nucleotide triphosphate hydrolases"/>
    <property type="match status" value="1"/>
</dbReference>
<evidence type="ECO:0000256" key="4">
    <source>
        <dbReference type="ARBA" id="ARBA00022840"/>
    </source>
</evidence>
<comment type="caution">
    <text evidence="7">The sequence shown here is derived from an EMBL/GenBank/DDBJ whole genome shotgun (WGS) entry which is preliminary data.</text>
</comment>
<dbReference type="GO" id="GO:0000725">
    <property type="term" value="P:recombinational repair"/>
    <property type="evidence" value="ECO:0007669"/>
    <property type="project" value="TreeGrafter"/>
</dbReference>
<accession>A0A645FZ73</accession>
<evidence type="ECO:0000259" key="5">
    <source>
        <dbReference type="Pfam" id="PF13361"/>
    </source>
</evidence>
<dbReference type="InterPro" id="IPR027417">
    <property type="entry name" value="P-loop_NTPase"/>
</dbReference>
<feature type="domain" description="UvrD-like helicase C-terminal" evidence="6">
    <location>
        <begin position="158"/>
        <end position="199"/>
    </location>
</feature>